<evidence type="ECO:0000313" key="3">
    <source>
        <dbReference type="Proteomes" id="UP000198990"/>
    </source>
</evidence>
<keyword evidence="3" id="KW-1185">Reference proteome</keyword>
<reference evidence="3" key="1">
    <citation type="submission" date="2016-10" db="EMBL/GenBank/DDBJ databases">
        <authorList>
            <person name="Varghese N."/>
            <person name="Submissions S."/>
        </authorList>
    </citation>
    <scope>NUCLEOTIDE SEQUENCE [LARGE SCALE GENOMIC DNA]</scope>
    <source>
        <strain evidence="3">DSM 16471</strain>
    </source>
</reference>
<feature type="region of interest" description="Disordered" evidence="1">
    <location>
        <begin position="359"/>
        <end position="383"/>
    </location>
</feature>
<evidence type="ECO:0000313" key="2">
    <source>
        <dbReference type="EMBL" id="SEK37777.1"/>
    </source>
</evidence>
<sequence length="383" mass="40998">MNKYNLPLKMGHLALLLIFFTGCEKNEIELKNMEANALVSTTAKAKPPAAEKVGNNLSFPVIWSDGISKTLPGTFGEESFGGIYFTATDLEGGTFDYYIQGDPANIWQAESFDPTQAAPGDPTNPIDALEVNINSIDWGDNLEARAWPFGAQIRVEVVLFKELTNAMLGYDMKIEDESQSGLSEVWGAKTVNGSEGPVGATIESELATVYSGMAKMVIQKLDEVPENETPNLTWDSNLSKWEGDVSLPLFEGGVWENVDGPSGYSAETNVQGKVIYGYNWVTRKIGDGPGTYRLTFVLDNNFTGTKNTSFDSNTVILLNEEEEIIVAEEPELGGGTAVILHEYNLTYIDVQLVPKNGQGGGNSGGGGGNGGIGGGNNGNGPKG</sequence>
<organism evidence="2 3">
    <name type="scientific">Maribacter orientalis</name>
    <dbReference type="NCBI Taxonomy" id="228957"/>
    <lineage>
        <taxon>Bacteria</taxon>
        <taxon>Pseudomonadati</taxon>
        <taxon>Bacteroidota</taxon>
        <taxon>Flavobacteriia</taxon>
        <taxon>Flavobacteriales</taxon>
        <taxon>Flavobacteriaceae</taxon>
        <taxon>Maribacter</taxon>
    </lineage>
</organism>
<dbReference type="EMBL" id="FNZN01000001">
    <property type="protein sequence ID" value="SEK37777.1"/>
    <property type="molecule type" value="Genomic_DNA"/>
</dbReference>
<dbReference type="OrthoDB" id="1426398at2"/>
<proteinExistence type="predicted"/>
<dbReference type="AlphaFoldDB" id="A0A1H7GJS1"/>
<gene>
    <name evidence="2" type="ORF">SAMN04488008_101368</name>
</gene>
<dbReference type="PROSITE" id="PS51257">
    <property type="entry name" value="PROKAR_LIPOPROTEIN"/>
    <property type="match status" value="1"/>
</dbReference>
<name>A0A1H7GJS1_9FLAO</name>
<evidence type="ECO:0000256" key="1">
    <source>
        <dbReference type="SAM" id="MobiDB-lite"/>
    </source>
</evidence>
<dbReference type="Proteomes" id="UP000198990">
    <property type="component" value="Unassembled WGS sequence"/>
</dbReference>
<dbReference type="RefSeq" id="WP_091619139.1">
    <property type="nucleotide sequence ID" value="NZ_FNZN01000001.1"/>
</dbReference>
<protein>
    <submittedName>
        <fullName evidence="2">Uncharacterized protein</fullName>
    </submittedName>
</protein>
<accession>A0A1H7GJS1</accession>